<gene>
    <name evidence="2" type="ORF">SY83_02195</name>
</gene>
<dbReference type="RefSeq" id="WP_068603855.1">
    <property type="nucleotide sequence ID" value="NZ_CP011388.1"/>
</dbReference>
<dbReference type="InterPro" id="IPR008775">
    <property type="entry name" value="Phytyl_CoA_dOase-like"/>
</dbReference>
<dbReference type="KEGG" id="pswu:SY83_02195"/>
<dbReference type="GO" id="GO:0005506">
    <property type="term" value="F:iron ion binding"/>
    <property type="evidence" value="ECO:0007669"/>
    <property type="project" value="UniProtKB-ARBA"/>
</dbReference>
<dbReference type="PATRIC" id="fig|1178515.4.peg.418"/>
<evidence type="ECO:0000313" key="2">
    <source>
        <dbReference type="EMBL" id="ANE45338.1"/>
    </source>
</evidence>
<dbReference type="GO" id="GO:0016706">
    <property type="term" value="F:2-oxoglutarate-dependent dioxygenase activity"/>
    <property type="evidence" value="ECO:0007669"/>
    <property type="project" value="UniProtKB-ARBA"/>
</dbReference>
<organism evidence="2 3">
    <name type="scientific">Paenibacillus swuensis</name>
    <dbReference type="NCBI Taxonomy" id="1178515"/>
    <lineage>
        <taxon>Bacteria</taxon>
        <taxon>Bacillati</taxon>
        <taxon>Bacillota</taxon>
        <taxon>Bacilli</taxon>
        <taxon>Bacillales</taxon>
        <taxon>Paenibacillaceae</taxon>
        <taxon>Paenibacillus</taxon>
    </lineage>
</organism>
<dbReference type="Pfam" id="PF05721">
    <property type="entry name" value="PhyH"/>
    <property type="match status" value="1"/>
</dbReference>
<accession>A0A172TE71</accession>
<dbReference type="Gene3D" id="2.60.120.620">
    <property type="entry name" value="q2cbj1_9rhob like domain"/>
    <property type="match status" value="1"/>
</dbReference>
<proteinExistence type="predicted"/>
<reference evidence="2 3" key="1">
    <citation type="submission" date="2015-01" db="EMBL/GenBank/DDBJ databases">
        <title>Paenibacillus swuensis/DY6/whole genome sequencing.</title>
        <authorList>
            <person name="Kim M.K."/>
            <person name="Srinivasan S."/>
            <person name="Lee J.-J."/>
        </authorList>
    </citation>
    <scope>NUCLEOTIDE SEQUENCE [LARGE SCALE GENOMIC DNA]</scope>
    <source>
        <strain evidence="2 3">DY6</strain>
    </source>
</reference>
<evidence type="ECO:0000259" key="1">
    <source>
        <dbReference type="PROSITE" id="PS50042"/>
    </source>
</evidence>
<name>A0A172TE71_9BACL</name>
<dbReference type="PROSITE" id="PS50042">
    <property type="entry name" value="CNMP_BINDING_3"/>
    <property type="match status" value="1"/>
</dbReference>
<dbReference type="PANTHER" id="PTHR20883">
    <property type="entry name" value="PHYTANOYL-COA DIOXYGENASE DOMAIN CONTAINING 1"/>
    <property type="match status" value="1"/>
</dbReference>
<feature type="domain" description="Cyclic nucleotide-binding" evidence="1">
    <location>
        <begin position="36"/>
        <end position="104"/>
    </location>
</feature>
<sequence length="274" mass="31240">MLHWVQIEYHLKGLLNMNVLSKETVEAYREYGFVQIDDVLSPEEVRELASYMEEAMVQKNEHAVNQDAPGGSYYRVLNQKVNVWRDHGGMAQFSFHSKLARMALELTGAEGIRLFHDHALWKMPQDSKPTPWHQDFPYWPMNEPGALSIWIPVDDVDENNGCMMFVPESQKKGKLTGIDFLNPQDLFEIADMKDMEKDKPVKVPLKAGSCTFHNGLTFHYAHANLTDRPRRVLAIIYMPDGTTYSGQPHQMTNDIGLVAGEPIKGPLFPLLAKK</sequence>
<protein>
    <recommendedName>
        <fullName evidence="1">Cyclic nucleotide-binding domain-containing protein</fullName>
    </recommendedName>
</protein>
<dbReference type="AlphaFoldDB" id="A0A172TE71"/>
<dbReference type="STRING" id="1178515.SY83_02195"/>
<dbReference type="EMBL" id="CP011388">
    <property type="protein sequence ID" value="ANE45338.1"/>
    <property type="molecule type" value="Genomic_DNA"/>
</dbReference>
<dbReference type="Proteomes" id="UP000076927">
    <property type="component" value="Chromosome"/>
</dbReference>
<dbReference type="SUPFAM" id="SSF51197">
    <property type="entry name" value="Clavaminate synthase-like"/>
    <property type="match status" value="1"/>
</dbReference>
<keyword evidence="3" id="KW-1185">Reference proteome</keyword>
<dbReference type="PANTHER" id="PTHR20883:SF48">
    <property type="entry name" value="ECTOINE DIOXYGENASE"/>
    <property type="match status" value="1"/>
</dbReference>
<evidence type="ECO:0000313" key="3">
    <source>
        <dbReference type="Proteomes" id="UP000076927"/>
    </source>
</evidence>
<dbReference type="InterPro" id="IPR000595">
    <property type="entry name" value="cNMP-bd_dom"/>
</dbReference>